<evidence type="ECO:0000256" key="1">
    <source>
        <dbReference type="SAM" id="MobiDB-lite"/>
    </source>
</evidence>
<dbReference type="InterPro" id="IPR045490">
    <property type="entry name" value="DUF6432"/>
</dbReference>
<reference evidence="2 3" key="1">
    <citation type="journal article" date="2013" name="Genome Announc.">
        <title>Draft Genome Sequence of 'Candidatus Halobonum tyrrellensis' Strain G22, Isolated from the Hypersaline Waters of Lake Tyrrell, Australia.</title>
        <authorList>
            <person name="Ugalde J.A."/>
            <person name="Narasingarao P."/>
            <person name="Kuo S."/>
            <person name="Podell S."/>
            <person name="Allen E.E."/>
        </authorList>
    </citation>
    <scope>NUCLEOTIDE SEQUENCE [LARGE SCALE GENOMIC DNA]</scope>
    <source>
        <strain evidence="2 3">G22</strain>
    </source>
</reference>
<feature type="compositionally biased region" description="Basic and acidic residues" evidence="1">
    <location>
        <begin position="84"/>
        <end position="99"/>
    </location>
</feature>
<dbReference type="OrthoDB" id="306709at2157"/>
<dbReference type="STRING" id="1324957.K933_12900"/>
<dbReference type="EMBL" id="ASGZ01000052">
    <property type="protein sequence ID" value="ESP87719.1"/>
    <property type="molecule type" value="Genomic_DNA"/>
</dbReference>
<sequence>MKARPEFRDRAEVDVTVLDALVGRPDDGMTVLELRAHVDADIDDIEDALSNLKADGLIDVNDEGGTLRIYPADRVVPDPTEQPETERSVIDSIRDRLGL</sequence>
<evidence type="ECO:0000313" key="2">
    <source>
        <dbReference type="EMBL" id="ESP87719.1"/>
    </source>
</evidence>
<dbReference type="RefSeq" id="WP_023395155.1">
    <property type="nucleotide sequence ID" value="NZ_ASGZ01000052.1"/>
</dbReference>
<dbReference type="eggNOG" id="arCOG04688">
    <property type="taxonomic scope" value="Archaea"/>
</dbReference>
<name>V4HIG9_9EURY</name>
<evidence type="ECO:0008006" key="4">
    <source>
        <dbReference type="Google" id="ProtNLM"/>
    </source>
</evidence>
<accession>V4HIG9</accession>
<evidence type="ECO:0000313" key="3">
    <source>
        <dbReference type="Proteomes" id="UP000017840"/>
    </source>
</evidence>
<keyword evidence="3" id="KW-1185">Reference proteome</keyword>
<feature type="region of interest" description="Disordered" evidence="1">
    <location>
        <begin position="75"/>
        <end position="99"/>
    </location>
</feature>
<protein>
    <recommendedName>
        <fullName evidence="4">MarR family transcriptional regulator</fullName>
    </recommendedName>
</protein>
<proteinExistence type="predicted"/>
<gene>
    <name evidence="2" type="ORF">K933_12900</name>
</gene>
<dbReference type="AlphaFoldDB" id="V4HIG9"/>
<dbReference type="Pfam" id="PF20024">
    <property type="entry name" value="DUF6432"/>
    <property type="match status" value="1"/>
</dbReference>
<dbReference type="Proteomes" id="UP000017840">
    <property type="component" value="Unassembled WGS sequence"/>
</dbReference>
<organism evidence="2 3">
    <name type="scientific">Candidatus Halobonum tyrrellensis G22</name>
    <dbReference type="NCBI Taxonomy" id="1324957"/>
    <lineage>
        <taxon>Archaea</taxon>
        <taxon>Methanobacteriati</taxon>
        <taxon>Methanobacteriota</taxon>
        <taxon>Stenosarchaea group</taxon>
        <taxon>Halobacteria</taxon>
        <taxon>Halobacteriales</taxon>
        <taxon>Haloferacaceae</taxon>
        <taxon>Candidatus Halobonum</taxon>
    </lineage>
</organism>
<comment type="caution">
    <text evidence="2">The sequence shown here is derived from an EMBL/GenBank/DDBJ whole genome shotgun (WGS) entry which is preliminary data.</text>
</comment>